<organism evidence="7 8">
    <name type="scientific">Ranitomeya imitator</name>
    <name type="common">mimic poison frog</name>
    <dbReference type="NCBI Taxonomy" id="111125"/>
    <lineage>
        <taxon>Eukaryota</taxon>
        <taxon>Metazoa</taxon>
        <taxon>Chordata</taxon>
        <taxon>Craniata</taxon>
        <taxon>Vertebrata</taxon>
        <taxon>Euteleostomi</taxon>
        <taxon>Amphibia</taxon>
        <taxon>Batrachia</taxon>
        <taxon>Anura</taxon>
        <taxon>Neobatrachia</taxon>
        <taxon>Hyloidea</taxon>
        <taxon>Dendrobatidae</taxon>
        <taxon>Dendrobatinae</taxon>
        <taxon>Ranitomeya</taxon>
    </lineage>
</organism>
<dbReference type="Pfam" id="PF00069">
    <property type="entry name" value="Pkinase"/>
    <property type="match status" value="1"/>
</dbReference>
<keyword evidence="5" id="KW-0067">ATP-binding</keyword>
<keyword evidence="2" id="KW-0808">Transferase</keyword>
<keyword evidence="1" id="KW-0723">Serine/threonine-protein kinase</keyword>
<dbReference type="Proteomes" id="UP001176940">
    <property type="component" value="Unassembled WGS sequence"/>
</dbReference>
<dbReference type="InterPro" id="IPR011009">
    <property type="entry name" value="Kinase-like_dom_sf"/>
</dbReference>
<dbReference type="PANTHER" id="PTHR24355:SF1">
    <property type="entry name" value="RIBOSOMAL PROTEIN S6 KINASE-RELATED PROTEIN"/>
    <property type="match status" value="1"/>
</dbReference>
<keyword evidence="3" id="KW-0547">Nucleotide-binding</keyword>
<dbReference type="SUPFAM" id="SSF56112">
    <property type="entry name" value="Protein kinase-like (PK-like)"/>
    <property type="match status" value="1"/>
</dbReference>
<dbReference type="Gene3D" id="1.10.510.10">
    <property type="entry name" value="Transferase(Phosphotransferase) domain 1"/>
    <property type="match status" value="1"/>
</dbReference>
<evidence type="ECO:0000256" key="4">
    <source>
        <dbReference type="ARBA" id="ARBA00022777"/>
    </source>
</evidence>
<evidence type="ECO:0000256" key="5">
    <source>
        <dbReference type="ARBA" id="ARBA00022840"/>
    </source>
</evidence>
<comment type="caution">
    <text evidence="7">The sequence shown here is derived from an EMBL/GenBank/DDBJ whole genome shotgun (WGS) entry which is preliminary data.</text>
</comment>
<proteinExistence type="predicted"/>
<evidence type="ECO:0000313" key="8">
    <source>
        <dbReference type="Proteomes" id="UP001176940"/>
    </source>
</evidence>
<keyword evidence="8" id="KW-1185">Reference proteome</keyword>
<evidence type="ECO:0000313" key="7">
    <source>
        <dbReference type="EMBL" id="CAJ0958211.1"/>
    </source>
</evidence>
<protein>
    <recommendedName>
        <fullName evidence="6">Protein kinase domain-containing protein</fullName>
    </recommendedName>
</protein>
<evidence type="ECO:0000256" key="2">
    <source>
        <dbReference type="ARBA" id="ARBA00022679"/>
    </source>
</evidence>
<evidence type="ECO:0000256" key="1">
    <source>
        <dbReference type="ARBA" id="ARBA00022527"/>
    </source>
</evidence>
<dbReference type="PROSITE" id="PS50011">
    <property type="entry name" value="PROTEIN_KINASE_DOM"/>
    <property type="match status" value="1"/>
</dbReference>
<reference evidence="7" key="1">
    <citation type="submission" date="2023-07" db="EMBL/GenBank/DDBJ databases">
        <authorList>
            <person name="Stuckert A."/>
        </authorList>
    </citation>
    <scope>NUCLEOTIDE SEQUENCE</scope>
</reference>
<name>A0ABN9M3U2_9NEOB</name>
<dbReference type="InterPro" id="IPR000719">
    <property type="entry name" value="Prot_kinase_dom"/>
</dbReference>
<sequence length="181" mass="19880">MHFGTNLPAGRFGGRTAHAPAILQDGGAQGEDGRTDTGTPAPEVLSGGPYSHSADWFSFGVLLFALASGEFPVASTIDHMSMLERVNDASYDVPETVSQSLSHLLTELLCKVPRQRLRYLHQFKSHIFFRGMTFDPARLQKFPVDLVITMRKSEVAVPSDFGGFEDFECDLTQTLQFPCPA</sequence>
<gene>
    <name evidence="7" type="ORF">RIMI_LOCUS16245475</name>
</gene>
<accession>A0ABN9M3U2</accession>
<dbReference type="PANTHER" id="PTHR24355">
    <property type="entry name" value="G PROTEIN-COUPLED RECEPTOR KINASE/RIBOSOMAL PROTEIN S6 KINASE"/>
    <property type="match status" value="1"/>
</dbReference>
<feature type="domain" description="Protein kinase" evidence="6">
    <location>
        <begin position="1"/>
        <end position="129"/>
    </location>
</feature>
<dbReference type="EMBL" id="CAUEEQ010045025">
    <property type="protein sequence ID" value="CAJ0958211.1"/>
    <property type="molecule type" value="Genomic_DNA"/>
</dbReference>
<evidence type="ECO:0000256" key="3">
    <source>
        <dbReference type="ARBA" id="ARBA00022741"/>
    </source>
</evidence>
<evidence type="ECO:0000259" key="6">
    <source>
        <dbReference type="PROSITE" id="PS50011"/>
    </source>
</evidence>
<keyword evidence="4" id="KW-0418">Kinase</keyword>